<evidence type="ECO:0000313" key="3">
    <source>
        <dbReference type="EMBL" id="MSS00814.1"/>
    </source>
</evidence>
<name>A0A7X2T2S9_9FIRM</name>
<dbReference type="RefSeq" id="WP_154459287.1">
    <property type="nucleotide sequence ID" value="NZ_VUMM01000002.1"/>
</dbReference>
<dbReference type="GO" id="GO:0097367">
    <property type="term" value="F:carbohydrate derivative binding"/>
    <property type="evidence" value="ECO:0007669"/>
    <property type="project" value="InterPro"/>
</dbReference>
<comment type="caution">
    <text evidence="3">The sequence shown here is derived from an EMBL/GenBank/DDBJ whole genome shotgun (WGS) entry which is preliminary data.</text>
</comment>
<dbReference type="Proteomes" id="UP000470082">
    <property type="component" value="Unassembled WGS sequence"/>
</dbReference>
<dbReference type="GO" id="GO:0006487">
    <property type="term" value="P:protein N-linked glycosylation"/>
    <property type="evidence" value="ECO:0007669"/>
    <property type="project" value="TreeGrafter"/>
</dbReference>
<dbReference type="PANTHER" id="PTHR10937:SF17">
    <property type="entry name" value="GLUCOSAMINE-FRUCTOSE-6-PHOSPHATE AMINOTRANSFERASE"/>
    <property type="match status" value="1"/>
</dbReference>
<reference evidence="3 4" key="1">
    <citation type="submission" date="2019-08" db="EMBL/GenBank/DDBJ databases">
        <title>In-depth cultivation of the pig gut microbiome towards novel bacterial diversity and tailored functional studies.</title>
        <authorList>
            <person name="Wylensek D."/>
            <person name="Hitch T.C.A."/>
            <person name="Clavel T."/>
        </authorList>
    </citation>
    <scope>NUCLEOTIDE SEQUENCE [LARGE SCALE GENOMIC DNA]</scope>
    <source>
        <strain evidence="3 4">LKV-178-WT-2G</strain>
    </source>
</reference>
<sequence>MGNEPTMMTYILESPDQLKNNILNAKEITKELVDLYCEKDYRTIWIIACGSSSNGSNCAKPFMMKYLNCDVKIVNPSTFLYSENKIKEDDFVFVVSQSGCSTNSIDALRKLKEMNIRSIGLTGNANSDFKKEADVTIDWCVGEEKVGYVTKGVTTLCLFFILFSLEAGLRKGILSKDAYDAVFEELKEAPERNRIVQEETMAFYQTNKKVLTSMNVAYSVGFAQGYGIACESALKMGETIKVPSFSYEAEEYIHGPNLQLTPDYTVFIYDDMEAGSKRIGQIYQATQSVTDKTFMVTNNPIVPEDHVIRLPFDIKEPALLPLYVLPFVQTISYLASDDLNSWDNHPLFAQFKHFASTKTDTIKDIMPDCYTEKE</sequence>
<proteinExistence type="predicted"/>
<dbReference type="Gene3D" id="3.40.50.10490">
    <property type="entry name" value="Glucose-6-phosphate isomerase like protein, domain 1"/>
    <property type="match status" value="2"/>
</dbReference>
<dbReference type="PANTHER" id="PTHR10937">
    <property type="entry name" value="GLUCOSAMINE--FRUCTOSE-6-PHOSPHATE AMINOTRANSFERASE, ISOMERIZING"/>
    <property type="match status" value="1"/>
</dbReference>
<accession>A0A7X2T2S9</accession>
<dbReference type="SUPFAM" id="SSF53697">
    <property type="entry name" value="SIS domain"/>
    <property type="match status" value="1"/>
</dbReference>
<gene>
    <name evidence="3" type="ORF">FYJ50_01545</name>
</gene>
<keyword evidence="1" id="KW-0677">Repeat</keyword>
<feature type="domain" description="SIS" evidence="2">
    <location>
        <begin position="32"/>
        <end position="173"/>
    </location>
</feature>
<dbReference type="PROSITE" id="PS51464">
    <property type="entry name" value="SIS"/>
    <property type="match status" value="1"/>
</dbReference>
<dbReference type="InterPro" id="IPR035466">
    <property type="entry name" value="GlmS/AgaS_SIS"/>
</dbReference>
<protein>
    <submittedName>
        <fullName evidence="3">SIS domain-containing protein</fullName>
    </submittedName>
</protein>
<dbReference type="InterPro" id="IPR046348">
    <property type="entry name" value="SIS_dom_sf"/>
</dbReference>
<organism evidence="3 4">
    <name type="scientific">Floccifex porci</name>
    <dbReference type="NCBI Taxonomy" id="2606629"/>
    <lineage>
        <taxon>Bacteria</taxon>
        <taxon>Bacillati</taxon>
        <taxon>Bacillota</taxon>
        <taxon>Erysipelotrichia</taxon>
        <taxon>Erysipelotrichales</taxon>
        <taxon>Erysipelotrichaceae</taxon>
        <taxon>Floccifex</taxon>
    </lineage>
</organism>
<dbReference type="EMBL" id="VUMM01000002">
    <property type="protein sequence ID" value="MSS00814.1"/>
    <property type="molecule type" value="Genomic_DNA"/>
</dbReference>
<dbReference type="Pfam" id="PF01380">
    <property type="entry name" value="SIS"/>
    <property type="match status" value="1"/>
</dbReference>
<dbReference type="GO" id="GO:0006047">
    <property type="term" value="P:UDP-N-acetylglucosamine metabolic process"/>
    <property type="evidence" value="ECO:0007669"/>
    <property type="project" value="TreeGrafter"/>
</dbReference>
<evidence type="ECO:0000313" key="4">
    <source>
        <dbReference type="Proteomes" id="UP000470082"/>
    </source>
</evidence>
<dbReference type="GO" id="GO:0006002">
    <property type="term" value="P:fructose 6-phosphate metabolic process"/>
    <property type="evidence" value="ECO:0007669"/>
    <property type="project" value="TreeGrafter"/>
</dbReference>
<evidence type="ECO:0000256" key="1">
    <source>
        <dbReference type="ARBA" id="ARBA00022737"/>
    </source>
</evidence>
<dbReference type="CDD" id="cd05008">
    <property type="entry name" value="SIS_GlmS_GlmD_1"/>
    <property type="match status" value="1"/>
</dbReference>
<dbReference type="AlphaFoldDB" id="A0A7X2T2S9"/>
<evidence type="ECO:0000259" key="2">
    <source>
        <dbReference type="PROSITE" id="PS51464"/>
    </source>
</evidence>
<dbReference type="InterPro" id="IPR001347">
    <property type="entry name" value="SIS_dom"/>
</dbReference>
<keyword evidence="4" id="KW-1185">Reference proteome</keyword>
<dbReference type="GO" id="GO:0004360">
    <property type="term" value="F:glutamine-fructose-6-phosphate transaminase (isomerizing) activity"/>
    <property type="evidence" value="ECO:0007669"/>
    <property type="project" value="TreeGrafter"/>
</dbReference>